<evidence type="ECO:0000313" key="9">
    <source>
        <dbReference type="Proteomes" id="UP001209540"/>
    </source>
</evidence>
<dbReference type="InterPro" id="IPR003819">
    <property type="entry name" value="TauD/TfdA-like"/>
</dbReference>
<protein>
    <recommendedName>
        <fullName evidence="7">TauD/TfdA-like domain-containing protein</fullName>
    </recommendedName>
</protein>
<evidence type="ECO:0000256" key="5">
    <source>
        <dbReference type="ARBA" id="ARBA00023004"/>
    </source>
</evidence>
<keyword evidence="5" id="KW-0408">Iron</keyword>
<reference evidence="8" key="2">
    <citation type="submission" date="2023-02" db="EMBL/GenBank/DDBJ databases">
        <authorList>
            <consortium name="DOE Joint Genome Institute"/>
            <person name="Mondo S.J."/>
            <person name="Chang Y."/>
            <person name="Wang Y."/>
            <person name="Ahrendt S."/>
            <person name="Andreopoulos W."/>
            <person name="Barry K."/>
            <person name="Beard J."/>
            <person name="Benny G.L."/>
            <person name="Blankenship S."/>
            <person name="Bonito G."/>
            <person name="Cuomo C."/>
            <person name="Desiro A."/>
            <person name="Gervers K.A."/>
            <person name="Hundley H."/>
            <person name="Kuo A."/>
            <person name="LaButti K."/>
            <person name="Lang B.F."/>
            <person name="Lipzen A."/>
            <person name="O'Donnell K."/>
            <person name="Pangilinan J."/>
            <person name="Reynolds N."/>
            <person name="Sandor L."/>
            <person name="Smith M.W."/>
            <person name="Tsang A."/>
            <person name="Grigoriev I.V."/>
            <person name="Stajich J.E."/>
            <person name="Spatafora J.W."/>
        </authorList>
    </citation>
    <scope>NUCLEOTIDE SEQUENCE</scope>
    <source>
        <strain evidence="8">RSA 2281</strain>
    </source>
</reference>
<evidence type="ECO:0000256" key="3">
    <source>
        <dbReference type="ARBA" id="ARBA00022964"/>
    </source>
</evidence>
<dbReference type="Gene3D" id="3.60.130.10">
    <property type="entry name" value="Clavaminate synthase-like"/>
    <property type="match status" value="1"/>
</dbReference>
<evidence type="ECO:0000259" key="7">
    <source>
        <dbReference type="Pfam" id="PF02668"/>
    </source>
</evidence>
<dbReference type="Pfam" id="PF02668">
    <property type="entry name" value="TauD"/>
    <property type="match status" value="1"/>
</dbReference>
<dbReference type="InterPro" id="IPR051323">
    <property type="entry name" value="AtsK-like"/>
</dbReference>
<dbReference type="PANTHER" id="PTHR30468">
    <property type="entry name" value="ALPHA-KETOGLUTARATE-DEPENDENT SULFONATE DIOXYGENASE"/>
    <property type="match status" value="1"/>
</dbReference>
<dbReference type="GO" id="GO:0046872">
    <property type="term" value="F:metal ion binding"/>
    <property type="evidence" value="ECO:0007669"/>
    <property type="project" value="UniProtKB-KW"/>
</dbReference>
<feature type="region of interest" description="Disordered" evidence="6">
    <location>
        <begin position="353"/>
        <end position="377"/>
    </location>
</feature>
<keyword evidence="4" id="KW-0560">Oxidoreductase</keyword>
<feature type="compositionally biased region" description="Basic and acidic residues" evidence="6">
    <location>
        <begin position="353"/>
        <end position="368"/>
    </location>
</feature>
<feature type="domain" description="TauD/TfdA-like" evidence="7">
    <location>
        <begin position="71"/>
        <end position="343"/>
    </location>
</feature>
<gene>
    <name evidence="8" type="ORF">BDA99DRAFT_571680</name>
</gene>
<dbReference type="EMBL" id="JAIXMP010000012">
    <property type="protein sequence ID" value="KAI9264206.1"/>
    <property type="molecule type" value="Genomic_DNA"/>
</dbReference>
<keyword evidence="3" id="KW-0223">Dioxygenase</keyword>
<dbReference type="AlphaFoldDB" id="A0AAD5PFZ7"/>
<dbReference type="Proteomes" id="UP001209540">
    <property type="component" value="Unassembled WGS sequence"/>
</dbReference>
<comment type="caution">
    <text evidence="8">The sequence shown here is derived from an EMBL/GenBank/DDBJ whole genome shotgun (WGS) entry which is preliminary data.</text>
</comment>
<evidence type="ECO:0000313" key="8">
    <source>
        <dbReference type="EMBL" id="KAI9264206.1"/>
    </source>
</evidence>
<proteinExistence type="inferred from homology"/>
<evidence type="ECO:0000256" key="4">
    <source>
        <dbReference type="ARBA" id="ARBA00023002"/>
    </source>
</evidence>
<dbReference type="GO" id="GO:0016706">
    <property type="term" value="F:2-oxoglutarate-dependent dioxygenase activity"/>
    <property type="evidence" value="ECO:0007669"/>
    <property type="project" value="TreeGrafter"/>
</dbReference>
<keyword evidence="9" id="KW-1185">Reference proteome</keyword>
<dbReference type="SUPFAM" id="SSF51197">
    <property type="entry name" value="Clavaminate synthase-like"/>
    <property type="match status" value="1"/>
</dbReference>
<comment type="similarity">
    <text evidence="1">Belongs to the TfdA dioxygenase family.</text>
</comment>
<dbReference type="PANTHER" id="PTHR30468:SF10">
    <property type="entry name" value="TAUD_TFDA-LIKE DOMAIN-CONTAINING PROTEIN"/>
    <property type="match status" value="1"/>
</dbReference>
<evidence type="ECO:0000256" key="2">
    <source>
        <dbReference type="ARBA" id="ARBA00022723"/>
    </source>
</evidence>
<dbReference type="InterPro" id="IPR042098">
    <property type="entry name" value="TauD-like_sf"/>
</dbReference>
<accession>A0AAD5PFZ7</accession>
<dbReference type="GO" id="GO:0005737">
    <property type="term" value="C:cytoplasm"/>
    <property type="evidence" value="ECO:0007669"/>
    <property type="project" value="TreeGrafter"/>
</dbReference>
<evidence type="ECO:0000256" key="1">
    <source>
        <dbReference type="ARBA" id="ARBA00005896"/>
    </source>
</evidence>
<sequence>MPPNVVDTEAKVEELQYDLDSLDLKKLVREKGFYGVHPEIFYPPLEPYEHKDPGHLADPKLASLLDNAEKVFDVTPNIGTEIHGIQLNELTEQQKNDLALLVARRGVVFFRDQKINPKQSLELGRHYGPLHVHNVGAIPPAKNAHEILTIQIEADNEAYLKRFAGRRPADGWHSDVSYELQPSSLAFLKIDTLPPVGGDTLWASGYEAYDRLSPAWQKFVEGLEAVHSGDVHRETARATGYPLRREAPDNTHPVVRVHPVTGWKALYVQRNFTRRIVGFTKRESDAVLEFLYNHIETGIDFQVRFRWTEDAIAVWDNRVTFHAAIPDYLGLGNGGIRHGYRVTPTGERPYFDAKAKSRRQGLAEEKEAGATGAPGTQ</sequence>
<dbReference type="FunFam" id="3.60.130.10:FF:000003">
    <property type="entry name" value="Alpha-ketoglutarate-dependent taurine dioxygenase"/>
    <property type="match status" value="1"/>
</dbReference>
<keyword evidence="2" id="KW-0479">Metal-binding</keyword>
<reference evidence="8" key="1">
    <citation type="journal article" date="2022" name="IScience">
        <title>Evolution of zygomycete secretomes and the origins of terrestrial fungal ecologies.</title>
        <authorList>
            <person name="Chang Y."/>
            <person name="Wang Y."/>
            <person name="Mondo S."/>
            <person name="Ahrendt S."/>
            <person name="Andreopoulos W."/>
            <person name="Barry K."/>
            <person name="Beard J."/>
            <person name="Benny G.L."/>
            <person name="Blankenship S."/>
            <person name="Bonito G."/>
            <person name="Cuomo C."/>
            <person name="Desiro A."/>
            <person name="Gervers K.A."/>
            <person name="Hundley H."/>
            <person name="Kuo A."/>
            <person name="LaButti K."/>
            <person name="Lang B.F."/>
            <person name="Lipzen A."/>
            <person name="O'Donnell K."/>
            <person name="Pangilinan J."/>
            <person name="Reynolds N."/>
            <person name="Sandor L."/>
            <person name="Smith M.E."/>
            <person name="Tsang A."/>
            <person name="Grigoriev I.V."/>
            <person name="Stajich J.E."/>
            <person name="Spatafora J.W."/>
        </authorList>
    </citation>
    <scope>NUCLEOTIDE SEQUENCE</scope>
    <source>
        <strain evidence="8">RSA 2281</strain>
    </source>
</reference>
<organism evidence="8 9">
    <name type="scientific">Phascolomyces articulosus</name>
    <dbReference type="NCBI Taxonomy" id="60185"/>
    <lineage>
        <taxon>Eukaryota</taxon>
        <taxon>Fungi</taxon>
        <taxon>Fungi incertae sedis</taxon>
        <taxon>Mucoromycota</taxon>
        <taxon>Mucoromycotina</taxon>
        <taxon>Mucoromycetes</taxon>
        <taxon>Mucorales</taxon>
        <taxon>Lichtheimiaceae</taxon>
        <taxon>Phascolomyces</taxon>
    </lineage>
</organism>
<evidence type="ECO:0000256" key="6">
    <source>
        <dbReference type="SAM" id="MobiDB-lite"/>
    </source>
</evidence>
<name>A0AAD5PFZ7_9FUNG</name>